<evidence type="ECO:0008006" key="3">
    <source>
        <dbReference type="Google" id="ProtNLM"/>
    </source>
</evidence>
<sequence length="120" mass="12483">MGSLYPQLDDTQYAYNPAGQLTAITDTQGPQGVSPVDLQCFGYDALGHLSRVWTSGSAAGTGDCGKDPAVLGNAVVGGPNPYWQTWTFDTSGNRQAQTVLALAGGPADQTTSYTYNTASD</sequence>
<accession>A0ABP5BQX1</accession>
<protein>
    <recommendedName>
        <fullName evidence="3">YD repeat protein</fullName>
    </recommendedName>
</protein>
<evidence type="ECO:0000313" key="1">
    <source>
        <dbReference type="EMBL" id="GAA1949491.1"/>
    </source>
</evidence>
<dbReference type="NCBIfam" id="TIGR01643">
    <property type="entry name" value="YD_repeat_2x"/>
    <property type="match status" value="1"/>
</dbReference>
<dbReference type="RefSeq" id="WP_344654825.1">
    <property type="nucleotide sequence ID" value="NZ_BAAAQM010000001.1"/>
</dbReference>
<evidence type="ECO:0000313" key="2">
    <source>
        <dbReference type="Proteomes" id="UP001499854"/>
    </source>
</evidence>
<keyword evidence="2" id="KW-1185">Reference proteome</keyword>
<proteinExistence type="predicted"/>
<dbReference type="InterPro" id="IPR006530">
    <property type="entry name" value="YD"/>
</dbReference>
<name>A0ABP5BQX1_9ACTN</name>
<comment type="caution">
    <text evidence="1">The sequence shown here is derived from an EMBL/GenBank/DDBJ whole genome shotgun (WGS) entry which is preliminary data.</text>
</comment>
<dbReference type="Gene3D" id="2.180.10.10">
    <property type="entry name" value="RHS repeat-associated core"/>
    <property type="match status" value="1"/>
</dbReference>
<gene>
    <name evidence="1" type="ORF">GCM10009838_00690</name>
</gene>
<dbReference type="EMBL" id="BAAAQM010000001">
    <property type="protein sequence ID" value="GAA1949491.1"/>
    <property type="molecule type" value="Genomic_DNA"/>
</dbReference>
<dbReference type="Proteomes" id="UP001499854">
    <property type="component" value="Unassembled WGS sequence"/>
</dbReference>
<organism evidence="1 2">
    <name type="scientific">Catenulispora subtropica</name>
    <dbReference type="NCBI Taxonomy" id="450798"/>
    <lineage>
        <taxon>Bacteria</taxon>
        <taxon>Bacillati</taxon>
        <taxon>Actinomycetota</taxon>
        <taxon>Actinomycetes</taxon>
        <taxon>Catenulisporales</taxon>
        <taxon>Catenulisporaceae</taxon>
        <taxon>Catenulispora</taxon>
    </lineage>
</organism>
<reference evidence="2" key="1">
    <citation type="journal article" date="2019" name="Int. J. Syst. Evol. Microbiol.">
        <title>The Global Catalogue of Microorganisms (GCM) 10K type strain sequencing project: providing services to taxonomists for standard genome sequencing and annotation.</title>
        <authorList>
            <consortium name="The Broad Institute Genomics Platform"/>
            <consortium name="The Broad Institute Genome Sequencing Center for Infectious Disease"/>
            <person name="Wu L."/>
            <person name="Ma J."/>
        </authorList>
    </citation>
    <scope>NUCLEOTIDE SEQUENCE [LARGE SCALE GENOMIC DNA]</scope>
    <source>
        <strain evidence="2">JCM 16013</strain>
    </source>
</reference>